<name>A0A8S5UVT2_9CAUD</name>
<dbReference type="EMBL" id="BK016151">
    <property type="protein sequence ID" value="DAF98589.1"/>
    <property type="molecule type" value="Genomic_DNA"/>
</dbReference>
<reference evidence="1" key="1">
    <citation type="journal article" date="2021" name="Proc. Natl. Acad. Sci. U.S.A.">
        <title>A Catalog of Tens of Thousands of Viruses from Human Metagenomes Reveals Hidden Associations with Chronic Diseases.</title>
        <authorList>
            <person name="Tisza M.J."/>
            <person name="Buck C.B."/>
        </authorList>
    </citation>
    <scope>NUCLEOTIDE SEQUENCE</scope>
    <source>
        <strain evidence="1">CtpKu3</strain>
    </source>
</reference>
<proteinExistence type="predicted"/>
<organism evidence="1">
    <name type="scientific">Myoviridae sp. ctpKu3</name>
    <dbReference type="NCBI Taxonomy" id="2825175"/>
    <lineage>
        <taxon>Viruses</taxon>
        <taxon>Duplodnaviria</taxon>
        <taxon>Heunggongvirae</taxon>
        <taxon>Uroviricota</taxon>
        <taxon>Caudoviricetes</taxon>
    </lineage>
</organism>
<sequence>MVSPLVALHLCTRGFFYLIPPSLQGSTHETKSIHKIY</sequence>
<evidence type="ECO:0000313" key="1">
    <source>
        <dbReference type="EMBL" id="DAF98589.1"/>
    </source>
</evidence>
<accession>A0A8S5UVT2</accession>
<protein>
    <submittedName>
        <fullName evidence="1">Uncharacterized protein</fullName>
    </submittedName>
</protein>